<evidence type="ECO:0000256" key="1">
    <source>
        <dbReference type="ARBA" id="ARBA00038396"/>
    </source>
</evidence>
<comment type="caution">
    <text evidence="2">The sequence shown here is derived from an EMBL/GenBank/DDBJ whole genome shotgun (WGS) entry which is preliminary data.</text>
</comment>
<dbReference type="InterPro" id="IPR036188">
    <property type="entry name" value="FAD/NAD-bd_sf"/>
</dbReference>
<gene>
    <name evidence="2" type="ORF">GCM10020367_43880</name>
</gene>
<dbReference type="PANTHER" id="PTHR43747:SF4">
    <property type="entry name" value="FLAVIN-DEPENDENT TRYPTOPHAN HALOGENASE"/>
    <property type="match status" value="1"/>
</dbReference>
<reference evidence="3" key="1">
    <citation type="journal article" date="2019" name="Int. J. Syst. Evol. Microbiol.">
        <title>The Global Catalogue of Microorganisms (GCM) 10K type strain sequencing project: providing services to taxonomists for standard genome sequencing and annotation.</title>
        <authorList>
            <consortium name="The Broad Institute Genomics Platform"/>
            <consortium name="The Broad Institute Genome Sequencing Center for Infectious Disease"/>
            <person name="Wu L."/>
            <person name="Ma J."/>
        </authorList>
    </citation>
    <scope>NUCLEOTIDE SEQUENCE [LARGE SCALE GENOMIC DNA]</scope>
    <source>
        <strain evidence="3">JCM 9651</strain>
    </source>
</reference>
<organism evidence="2 3">
    <name type="scientific">Streptomyces sannanensis</name>
    <dbReference type="NCBI Taxonomy" id="285536"/>
    <lineage>
        <taxon>Bacteria</taxon>
        <taxon>Bacillati</taxon>
        <taxon>Actinomycetota</taxon>
        <taxon>Actinomycetes</taxon>
        <taxon>Kitasatosporales</taxon>
        <taxon>Streptomycetaceae</taxon>
        <taxon>Streptomyces</taxon>
    </lineage>
</organism>
<evidence type="ECO:0000313" key="2">
    <source>
        <dbReference type="EMBL" id="GAA3375568.1"/>
    </source>
</evidence>
<protein>
    <submittedName>
        <fullName evidence="2">Tryptophan 7-halogenase</fullName>
    </submittedName>
</protein>
<dbReference type="PIRSF" id="PIRSF011396">
    <property type="entry name" value="Trp_halogenase"/>
    <property type="match status" value="1"/>
</dbReference>
<dbReference type="EMBL" id="BAAAYL010000001">
    <property type="protein sequence ID" value="GAA3375568.1"/>
    <property type="molecule type" value="Genomic_DNA"/>
</dbReference>
<sequence>MDSRIKNIVIVGGTAAGWMAAAHLAKAFQGTVTVTLLDTPDRDPGTSMTGEVDAAAPETQRAFFDPLGIHESEWMRACRASFRTAVRYVNWRTEGPAVTAARTLRNDGADHFYRPVEGVLPKIDGFRLPHYWAWRRRTGDTVEPFDYACFREPPLMDARKSPRWLDGRMAVPYAWHVDSRLFTEFLRRFATEQLDVRAVRDAFRYAERDSEGFLTAVGTATGRVITGDFFLDCTGQDGLLITDVLGEPRVATHDRLVCDSAVTVTVPHDDAGRGIEPYTTAVAMPDGWTWKMPLPGRVGAGHVYAAEQTEPEEAARRLCGLWGLDPERTPLRHLRYRTGRSHRSWVKNCVAVGASSYLLEPLEPSGMSGVIHTLTQLVRYFPAPHSRDAPAARFNRAIKTRYDEARDFIQLHYAAGPRRDTPFWQAHRTLAVPAAVHDRTAAHRGGFPFPASDIPHHTVLAALAPAPPAAPAALAHKPDSIRAAAAQFERIKRQQRILLETLPSAHTYLDRLHSR</sequence>
<dbReference type="Proteomes" id="UP001499990">
    <property type="component" value="Unassembled WGS sequence"/>
</dbReference>
<accession>A0ABP6SG11</accession>
<dbReference type="InterPro" id="IPR050816">
    <property type="entry name" value="Flavin-dep_Halogenase_NPB"/>
</dbReference>
<dbReference type="InterPro" id="IPR006905">
    <property type="entry name" value="Flavin_halogenase"/>
</dbReference>
<comment type="similarity">
    <text evidence="1">Belongs to the flavin-dependent halogenase family. Bacterial tryptophan halogenase subfamily.</text>
</comment>
<dbReference type="RefSeq" id="WP_345040280.1">
    <property type="nucleotide sequence ID" value="NZ_BAAAYL010000001.1"/>
</dbReference>
<dbReference type="Pfam" id="PF04820">
    <property type="entry name" value="Trp_halogenase"/>
    <property type="match status" value="1"/>
</dbReference>
<evidence type="ECO:0000313" key="3">
    <source>
        <dbReference type="Proteomes" id="UP001499990"/>
    </source>
</evidence>
<dbReference type="InterPro" id="IPR033856">
    <property type="entry name" value="Trp_halogen"/>
</dbReference>
<name>A0ABP6SG11_9ACTN</name>
<keyword evidence="3" id="KW-1185">Reference proteome</keyword>
<proteinExistence type="inferred from homology"/>
<dbReference type="PANTHER" id="PTHR43747">
    <property type="entry name" value="FAD-BINDING PROTEIN"/>
    <property type="match status" value="1"/>
</dbReference>
<dbReference type="Gene3D" id="3.50.50.60">
    <property type="entry name" value="FAD/NAD(P)-binding domain"/>
    <property type="match status" value="1"/>
</dbReference>
<dbReference type="SUPFAM" id="SSF51905">
    <property type="entry name" value="FAD/NAD(P)-binding domain"/>
    <property type="match status" value="1"/>
</dbReference>